<dbReference type="GO" id="GO:0046872">
    <property type="term" value="F:metal ion binding"/>
    <property type="evidence" value="ECO:0007669"/>
    <property type="project" value="UniProtKB-KW"/>
</dbReference>
<proteinExistence type="inferred from homology"/>
<dbReference type="PANTHER" id="PTHR23407:SF1">
    <property type="entry name" value="5-FORMYLTETRAHYDROFOLATE CYCLO-LIGASE"/>
    <property type="match status" value="1"/>
</dbReference>
<dbReference type="EC" id="6.3.3.2" evidence="4"/>
<comment type="caution">
    <text evidence="5">The sequence shown here is derived from an EMBL/GenBank/DDBJ whole genome shotgun (WGS) entry which is preliminary data.</text>
</comment>
<dbReference type="RefSeq" id="WP_130156392.1">
    <property type="nucleotide sequence ID" value="NZ_SGIS01000010.1"/>
</dbReference>
<dbReference type="GO" id="GO:0009396">
    <property type="term" value="P:folic acid-containing compound biosynthetic process"/>
    <property type="evidence" value="ECO:0007669"/>
    <property type="project" value="TreeGrafter"/>
</dbReference>
<dbReference type="EMBL" id="SGIS01000010">
    <property type="protein sequence ID" value="RZF64871.1"/>
    <property type="molecule type" value="Genomic_DNA"/>
</dbReference>
<evidence type="ECO:0000256" key="4">
    <source>
        <dbReference type="RuleBase" id="RU361279"/>
    </source>
</evidence>
<keyword evidence="6" id="KW-1185">Reference proteome</keyword>
<keyword evidence="4" id="KW-0460">Magnesium</keyword>
<evidence type="ECO:0000313" key="6">
    <source>
        <dbReference type="Proteomes" id="UP000292085"/>
    </source>
</evidence>
<accession>A0A4Q6XY16</accession>
<keyword evidence="2 4" id="KW-0547">Nucleotide-binding</keyword>
<dbReference type="NCBIfam" id="TIGR02727">
    <property type="entry name" value="MTHFS_bact"/>
    <property type="match status" value="1"/>
</dbReference>
<keyword evidence="5" id="KW-0436">Ligase</keyword>
<keyword evidence="3 4" id="KW-0067">ATP-binding</keyword>
<dbReference type="SUPFAM" id="SSF100950">
    <property type="entry name" value="NagB/RpiA/CoA transferase-like"/>
    <property type="match status" value="1"/>
</dbReference>
<dbReference type="Proteomes" id="UP000292085">
    <property type="component" value="Unassembled WGS sequence"/>
</dbReference>
<evidence type="ECO:0000256" key="1">
    <source>
        <dbReference type="ARBA" id="ARBA00010638"/>
    </source>
</evidence>
<comment type="catalytic activity">
    <reaction evidence="4">
        <text>(6S)-5-formyl-5,6,7,8-tetrahydrofolate + ATP = (6R)-5,10-methenyltetrahydrofolate + ADP + phosphate</text>
        <dbReference type="Rhea" id="RHEA:10488"/>
        <dbReference type="ChEBI" id="CHEBI:30616"/>
        <dbReference type="ChEBI" id="CHEBI:43474"/>
        <dbReference type="ChEBI" id="CHEBI:57455"/>
        <dbReference type="ChEBI" id="CHEBI:57457"/>
        <dbReference type="ChEBI" id="CHEBI:456216"/>
        <dbReference type="EC" id="6.3.3.2"/>
    </reaction>
</comment>
<evidence type="ECO:0000256" key="3">
    <source>
        <dbReference type="ARBA" id="ARBA00022840"/>
    </source>
</evidence>
<evidence type="ECO:0000256" key="2">
    <source>
        <dbReference type="ARBA" id="ARBA00022741"/>
    </source>
</evidence>
<sequence length="181" mass="19467">MTLDKRALRARMRAARDAFFATSPPPIFAGAEFAALLPHAATVASYVPIGSEADPMWLARAAVEQGCAIVLPHVTSRAEPIRFLAWDAEDDLAPGPFGLQQPHHASPALAPDLVLTPLVAFDSALNRLGQGAGHYDRAFAEFPNAVRIGVAWSVQQVDTLPADPWDMPLHAIATETGWITR</sequence>
<dbReference type="GO" id="GO:0005524">
    <property type="term" value="F:ATP binding"/>
    <property type="evidence" value="ECO:0007669"/>
    <property type="project" value="UniProtKB-KW"/>
</dbReference>
<dbReference type="OrthoDB" id="9801938at2"/>
<reference evidence="5 6" key="1">
    <citation type="submission" date="2019-02" db="EMBL/GenBank/DDBJ databases">
        <authorList>
            <person name="Li Y."/>
        </authorList>
    </citation>
    <scope>NUCLEOTIDE SEQUENCE [LARGE SCALE GENOMIC DNA]</scope>
    <source>
        <strain evidence="5 6">3-7</strain>
    </source>
</reference>
<comment type="similarity">
    <text evidence="1 4">Belongs to the 5-formyltetrahydrofolate cyclo-ligase family.</text>
</comment>
<protein>
    <recommendedName>
        <fullName evidence="4">5-formyltetrahydrofolate cyclo-ligase</fullName>
        <ecNumber evidence="4">6.3.3.2</ecNumber>
    </recommendedName>
</protein>
<keyword evidence="4" id="KW-0479">Metal-binding</keyword>
<organism evidence="5 6">
    <name type="scientific">Sphingomonas populi</name>
    <dbReference type="NCBI Taxonomy" id="2484750"/>
    <lineage>
        <taxon>Bacteria</taxon>
        <taxon>Pseudomonadati</taxon>
        <taxon>Pseudomonadota</taxon>
        <taxon>Alphaproteobacteria</taxon>
        <taxon>Sphingomonadales</taxon>
        <taxon>Sphingomonadaceae</taxon>
        <taxon>Sphingomonas</taxon>
    </lineage>
</organism>
<gene>
    <name evidence="5" type="ORF">EWE75_08385</name>
</gene>
<dbReference type="PANTHER" id="PTHR23407">
    <property type="entry name" value="ATPASE INHIBITOR/5-FORMYLTETRAHYDROFOLATE CYCLO-LIGASE"/>
    <property type="match status" value="1"/>
</dbReference>
<dbReference type="InterPro" id="IPR024185">
    <property type="entry name" value="FTHF_cligase-like_sf"/>
</dbReference>
<name>A0A4Q6XY16_9SPHN</name>
<dbReference type="GO" id="GO:0035999">
    <property type="term" value="P:tetrahydrofolate interconversion"/>
    <property type="evidence" value="ECO:0007669"/>
    <property type="project" value="TreeGrafter"/>
</dbReference>
<dbReference type="InterPro" id="IPR002698">
    <property type="entry name" value="FTHF_cligase"/>
</dbReference>
<dbReference type="GO" id="GO:0030272">
    <property type="term" value="F:5-formyltetrahydrofolate cyclo-ligase activity"/>
    <property type="evidence" value="ECO:0007669"/>
    <property type="project" value="UniProtKB-EC"/>
</dbReference>
<dbReference type="InterPro" id="IPR037171">
    <property type="entry name" value="NagB/RpiA_transferase-like"/>
</dbReference>
<dbReference type="AlphaFoldDB" id="A0A4Q6XY16"/>
<evidence type="ECO:0000313" key="5">
    <source>
        <dbReference type="EMBL" id="RZF64871.1"/>
    </source>
</evidence>
<comment type="cofactor">
    <cofactor evidence="4">
        <name>Mg(2+)</name>
        <dbReference type="ChEBI" id="CHEBI:18420"/>
    </cofactor>
</comment>
<dbReference type="Gene3D" id="3.40.50.10420">
    <property type="entry name" value="NagB/RpiA/CoA transferase-like"/>
    <property type="match status" value="1"/>
</dbReference>
<dbReference type="Pfam" id="PF01812">
    <property type="entry name" value="5-FTHF_cyc-lig"/>
    <property type="match status" value="1"/>
</dbReference>